<protein>
    <submittedName>
        <fullName evidence="1">Uncharacterized protein</fullName>
    </submittedName>
</protein>
<name>A0A813IHE6_POLGL</name>
<accession>A0A813IHE6</accession>
<feature type="non-terminal residue" evidence="1">
    <location>
        <position position="1"/>
    </location>
</feature>
<reference evidence="1" key="1">
    <citation type="submission" date="2021-02" db="EMBL/GenBank/DDBJ databases">
        <authorList>
            <person name="Dougan E. K."/>
            <person name="Rhodes N."/>
            <person name="Thang M."/>
            <person name="Chan C."/>
        </authorList>
    </citation>
    <scope>NUCLEOTIDE SEQUENCE</scope>
</reference>
<dbReference type="AlphaFoldDB" id="A0A813IHE6"/>
<dbReference type="EMBL" id="CAJNNW010008911">
    <property type="protein sequence ID" value="CAE8650517.1"/>
    <property type="molecule type" value="Genomic_DNA"/>
</dbReference>
<dbReference type="Proteomes" id="UP000626109">
    <property type="component" value="Unassembled WGS sequence"/>
</dbReference>
<feature type="non-terminal residue" evidence="1">
    <location>
        <position position="99"/>
    </location>
</feature>
<organism evidence="1 2">
    <name type="scientific">Polarella glacialis</name>
    <name type="common">Dinoflagellate</name>
    <dbReference type="NCBI Taxonomy" id="89957"/>
    <lineage>
        <taxon>Eukaryota</taxon>
        <taxon>Sar</taxon>
        <taxon>Alveolata</taxon>
        <taxon>Dinophyceae</taxon>
        <taxon>Suessiales</taxon>
        <taxon>Suessiaceae</taxon>
        <taxon>Polarella</taxon>
    </lineage>
</organism>
<evidence type="ECO:0000313" key="2">
    <source>
        <dbReference type="Proteomes" id="UP000626109"/>
    </source>
</evidence>
<evidence type="ECO:0000313" key="1">
    <source>
        <dbReference type="EMBL" id="CAE8650517.1"/>
    </source>
</evidence>
<gene>
    <name evidence="1" type="ORF">PGLA2088_LOCUS8326</name>
</gene>
<comment type="caution">
    <text evidence="1">The sequence shown here is derived from an EMBL/GenBank/DDBJ whole genome shotgun (WGS) entry which is preliminary data.</text>
</comment>
<proteinExistence type="predicted"/>
<sequence length="99" mass="11087">DNHSTSCVEGLPLTDQAGHLSASTCDAWTDHFERPVAFLKVLSYLHWSGKRLALAVEDPADIHKVETLRQTLTKDWYPDILMKNIPCVNIEKDLLGALT</sequence>